<feature type="active site" description="Charge relay system" evidence="5">
    <location>
        <position position="331"/>
    </location>
</feature>
<organism evidence="8 9">
    <name type="scientific">Nibrella viscosa</name>
    <dbReference type="NCBI Taxonomy" id="1084524"/>
    <lineage>
        <taxon>Bacteria</taxon>
        <taxon>Pseudomonadati</taxon>
        <taxon>Bacteroidota</taxon>
        <taxon>Cytophagia</taxon>
        <taxon>Cytophagales</taxon>
        <taxon>Spirosomataceae</taxon>
        <taxon>Nibrella</taxon>
    </lineage>
</organism>
<gene>
    <name evidence="8" type="ORF">GCM10023187_55260</name>
</gene>
<dbReference type="InterPro" id="IPR036852">
    <property type="entry name" value="Peptidase_S8/S53_dom_sf"/>
</dbReference>
<dbReference type="PANTHER" id="PTHR43806">
    <property type="entry name" value="PEPTIDASE S8"/>
    <property type="match status" value="1"/>
</dbReference>
<evidence type="ECO:0000256" key="1">
    <source>
        <dbReference type="ARBA" id="ARBA00011073"/>
    </source>
</evidence>
<dbReference type="PRINTS" id="PR00723">
    <property type="entry name" value="SUBTILISIN"/>
</dbReference>
<evidence type="ECO:0000256" key="4">
    <source>
        <dbReference type="ARBA" id="ARBA00022825"/>
    </source>
</evidence>
<keyword evidence="9" id="KW-1185">Reference proteome</keyword>
<keyword evidence="3 5" id="KW-0378">Hydrolase</keyword>
<evidence type="ECO:0000313" key="9">
    <source>
        <dbReference type="Proteomes" id="UP001500936"/>
    </source>
</evidence>
<dbReference type="SUPFAM" id="SSF52743">
    <property type="entry name" value="Subtilisin-like"/>
    <property type="match status" value="1"/>
</dbReference>
<dbReference type="Pfam" id="PF00082">
    <property type="entry name" value="Peptidase_S8"/>
    <property type="match status" value="1"/>
</dbReference>
<proteinExistence type="inferred from homology"/>
<dbReference type="InterPro" id="IPR000209">
    <property type="entry name" value="Peptidase_S8/S53_dom"/>
</dbReference>
<sequence length="390" mass="39983">MKEPHIILRSLSAVTRDPFLGPMSTPSGPAGIVVEVEDIERSKVGSVTQHADVLAIAPSMPMKLIEPLDAEDAPEPLAQNTTWGVKAVGADTSPFTGNGIVVAVLDTGIDASHPAFAGMTIEQKDFTGEGNGDQNGHGTHCAGTIFGRDVNNTRFGVAQGVQKALIGKVLGNQGGSSEQIVSAIQWAVQGGANVISMSLGIDFPGFQQRLQNAGLPPALATSRALEGYRANVQLFEKLAALVRAMGNFSQTTIIVAAAGNESQRNVNPNFEIAVSPPAVADGIISVAALGQVGTTFRVAPFSNTGANISGPGVGILSAKTGGGFLSLSGTSMATPHVAGVAALWAERIRSFGFLNPFALTAQLVGSGVTTGMQAGFDPFDVGTGMVRAPQ</sequence>
<dbReference type="InterPro" id="IPR023827">
    <property type="entry name" value="Peptidase_S8_Asp-AS"/>
</dbReference>
<dbReference type="InterPro" id="IPR015500">
    <property type="entry name" value="Peptidase_S8_subtilisin-rel"/>
</dbReference>
<dbReference type="InterPro" id="IPR050131">
    <property type="entry name" value="Peptidase_S8_subtilisin-like"/>
</dbReference>
<dbReference type="CDD" id="cd07480">
    <property type="entry name" value="Peptidases_S8_12"/>
    <property type="match status" value="1"/>
</dbReference>
<dbReference type="PANTHER" id="PTHR43806:SF11">
    <property type="entry name" value="CEREVISIN-RELATED"/>
    <property type="match status" value="1"/>
</dbReference>
<keyword evidence="2 5" id="KW-0645">Protease</keyword>
<name>A0ABP8L259_9BACT</name>
<feature type="active site" description="Charge relay system" evidence="5">
    <location>
        <position position="106"/>
    </location>
</feature>
<accession>A0ABP8L259</accession>
<dbReference type="Gene3D" id="3.40.50.200">
    <property type="entry name" value="Peptidase S8/S53 domain"/>
    <property type="match status" value="1"/>
</dbReference>
<comment type="similarity">
    <text evidence="1 5 6">Belongs to the peptidase S8 family.</text>
</comment>
<keyword evidence="4 5" id="KW-0720">Serine protease</keyword>
<evidence type="ECO:0000256" key="2">
    <source>
        <dbReference type="ARBA" id="ARBA00022670"/>
    </source>
</evidence>
<dbReference type="PROSITE" id="PS00136">
    <property type="entry name" value="SUBTILASE_ASP"/>
    <property type="match status" value="1"/>
</dbReference>
<feature type="domain" description="Peptidase S8/S53" evidence="7">
    <location>
        <begin position="97"/>
        <end position="350"/>
    </location>
</feature>
<dbReference type="PROSITE" id="PS00138">
    <property type="entry name" value="SUBTILASE_SER"/>
    <property type="match status" value="1"/>
</dbReference>
<evidence type="ECO:0000256" key="5">
    <source>
        <dbReference type="PROSITE-ProRule" id="PRU01240"/>
    </source>
</evidence>
<evidence type="ECO:0000256" key="6">
    <source>
        <dbReference type="RuleBase" id="RU003355"/>
    </source>
</evidence>
<feature type="active site" description="Charge relay system" evidence="5">
    <location>
        <position position="137"/>
    </location>
</feature>
<evidence type="ECO:0000313" key="8">
    <source>
        <dbReference type="EMBL" id="GAA4420195.1"/>
    </source>
</evidence>
<comment type="caution">
    <text evidence="8">The sequence shown here is derived from an EMBL/GenBank/DDBJ whole genome shotgun (WGS) entry which is preliminary data.</text>
</comment>
<protein>
    <recommendedName>
        <fullName evidence="7">Peptidase S8/S53 domain-containing protein</fullName>
    </recommendedName>
</protein>
<dbReference type="EMBL" id="BAABHB010000020">
    <property type="protein sequence ID" value="GAA4420195.1"/>
    <property type="molecule type" value="Genomic_DNA"/>
</dbReference>
<evidence type="ECO:0000259" key="7">
    <source>
        <dbReference type="Pfam" id="PF00082"/>
    </source>
</evidence>
<dbReference type="RefSeq" id="WP_345271328.1">
    <property type="nucleotide sequence ID" value="NZ_BAABHB010000020.1"/>
</dbReference>
<dbReference type="PROSITE" id="PS51892">
    <property type="entry name" value="SUBTILASE"/>
    <property type="match status" value="1"/>
</dbReference>
<evidence type="ECO:0000256" key="3">
    <source>
        <dbReference type="ARBA" id="ARBA00022801"/>
    </source>
</evidence>
<dbReference type="InterPro" id="IPR023828">
    <property type="entry name" value="Peptidase_S8_Ser-AS"/>
</dbReference>
<dbReference type="Proteomes" id="UP001500936">
    <property type="component" value="Unassembled WGS sequence"/>
</dbReference>
<reference evidence="9" key="1">
    <citation type="journal article" date="2019" name="Int. J. Syst. Evol. Microbiol.">
        <title>The Global Catalogue of Microorganisms (GCM) 10K type strain sequencing project: providing services to taxonomists for standard genome sequencing and annotation.</title>
        <authorList>
            <consortium name="The Broad Institute Genomics Platform"/>
            <consortium name="The Broad Institute Genome Sequencing Center for Infectious Disease"/>
            <person name="Wu L."/>
            <person name="Ma J."/>
        </authorList>
    </citation>
    <scope>NUCLEOTIDE SEQUENCE [LARGE SCALE GENOMIC DNA]</scope>
    <source>
        <strain evidence="9">JCM 17925</strain>
    </source>
</reference>